<dbReference type="OrthoDB" id="3542357at2"/>
<name>A0A3N9Y268_9ACTN</name>
<evidence type="ECO:0000313" key="3">
    <source>
        <dbReference type="Proteomes" id="UP000278981"/>
    </source>
</evidence>
<gene>
    <name evidence="2" type="ORF">DDE19_04065</name>
</gene>
<dbReference type="AlphaFoldDB" id="A0A3N9Y268"/>
<dbReference type="RefSeq" id="WP_124816331.1">
    <property type="nucleotide sequence ID" value="NZ_QDGB01000154.1"/>
</dbReference>
<proteinExistence type="predicted"/>
<comment type="caution">
    <text evidence="2">The sequence shown here is derived from an EMBL/GenBank/DDBJ whole genome shotgun (WGS) entry which is preliminary data.</text>
</comment>
<feature type="region of interest" description="Disordered" evidence="1">
    <location>
        <begin position="166"/>
        <end position="202"/>
    </location>
</feature>
<feature type="compositionally biased region" description="Low complexity" evidence="1">
    <location>
        <begin position="187"/>
        <end position="202"/>
    </location>
</feature>
<evidence type="ECO:0000313" key="2">
    <source>
        <dbReference type="EMBL" id="RQX19471.1"/>
    </source>
</evidence>
<dbReference type="EMBL" id="QDGB01000154">
    <property type="protein sequence ID" value="RQX19471.1"/>
    <property type="molecule type" value="Genomic_DNA"/>
</dbReference>
<dbReference type="Proteomes" id="UP000278981">
    <property type="component" value="Unassembled WGS sequence"/>
</dbReference>
<accession>A0A3N9Y268</accession>
<evidence type="ECO:0000256" key="1">
    <source>
        <dbReference type="SAM" id="MobiDB-lite"/>
    </source>
</evidence>
<sequence length="202" mass="22319">MNETVLSVIGLILVAVSLCFSAIQTREVARQSRINNRIGSANAILEINNVGQAWHDRVLEDPALRPYFFDGKPCTPDDPARLKVVTLAERLADLLECNLQMAPLLPAFTFAHTWYLWPAHMLRQSPVLVEVVEDHPGWWEALDDLQQQIRSGGPLTHPLLRASRARWHQSRSRVGGGLRPTRDDDAATGAPAGGAAAIPPQR</sequence>
<organism evidence="2 3">
    <name type="scientific">Micromonospora ureilytica</name>
    <dbReference type="NCBI Taxonomy" id="709868"/>
    <lineage>
        <taxon>Bacteria</taxon>
        <taxon>Bacillati</taxon>
        <taxon>Actinomycetota</taxon>
        <taxon>Actinomycetes</taxon>
        <taxon>Micromonosporales</taxon>
        <taxon>Micromonosporaceae</taxon>
        <taxon>Micromonospora</taxon>
    </lineage>
</organism>
<reference evidence="2 3" key="1">
    <citation type="submission" date="2018-04" db="EMBL/GenBank/DDBJ databases">
        <title>Micromonosporas from Atacama Desert.</title>
        <authorList>
            <person name="Carro L."/>
            <person name="Klenk H.-P."/>
            <person name="Goodfellow M."/>
        </authorList>
    </citation>
    <scope>NUCLEOTIDE SEQUENCE [LARGE SCALE GENOMIC DNA]</scope>
    <source>
        <strain evidence="2 3">LB19</strain>
    </source>
</reference>
<protein>
    <submittedName>
        <fullName evidence="2">Uncharacterized protein</fullName>
    </submittedName>
</protein>